<dbReference type="SUPFAM" id="SSF53756">
    <property type="entry name" value="UDP-Glycosyltransferase/glycogen phosphorylase"/>
    <property type="match status" value="1"/>
</dbReference>
<dbReference type="CDD" id="cd00761">
    <property type="entry name" value="Glyco_tranf_GTA_type"/>
    <property type="match status" value="1"/>
</dbReference>
<gene>
    <name evidence="3" type="ORF">AVL62_14955</name>
</gene>
<dbReference type="SUPFAM" id="SSF53448">
    <property type="entry name" value="Nucleotide-diphospho-sugar transferases"/>
    <property type="match status" value="1"/>
</dbReference>
<evidence type="ECO:0000259" key="2">
    <source>
        <dbReference type="Pfam" id="PF13524"/>
    </source>
</evidence>
<feature type="domain" description="Spore protein YkvP/CgeB glycosyl transferase-like" evidence="2">
    <location>
        <begin position="268"/>
        <end position="396"/>
    </location>
</feature>
<dbReference type="Gene3D" id="3.40.50.2000">
    <property type="entry name" value="Glycogen Phosphorylase B"/>
    <property type="match status" value="1"/>
</dbReference>
<dbReference type="GO" id="GO:0016740">
    <property type="term" value="F:transferase activity"/>
    <property type="evidence" value="ECO:0007669"/>
    <property type="project" value="UniProtKB-KW"/>
</dbReference>
<evidence type="ECO:0000259" key="1">
    <source>
        <dbReference type="Pfam" id="PF00535"/>
    </source>
</evidence>
<dbReference type="Proteomes" id="UP000054837">
    <property type="component" value="Unassembled WGS sequence"/>
</dbReference>
<dbReference type="STRING" id="767452.AVL62_14955"/>
<dbReference type="InterPro" id="IPR001173">
    <property type="entry name" value="Glyco_trans_2-like"/>
</dbReference>
<evidence type="ECO:0000313" key="3">
    <source>
        <dbReference type="EMBL" id="KUG57091.1"/>
    </source>
</evidence>
<dbReference type="AlphaFoldDB" id="A0A0W8IAY1"/>
<dbReference type="EMBL" id="LQBL01000008">
    <property type="protein sequence ID" value="KUG57091.1"/>
    <property type="molecule type" value="Genomic_DNA"/>
</dbReference>
<dbReference type="Gene3D" id="3.90.550.10">
    <property type="entry name" value="Spore Coat Polysaccharide Biosynthesis Protein SpsA, Chain A"/>
    <property type="match status" value="1"/>
</dbReference>
<keyword evidence="4" id="KW-1185">Reference proteome</keyword>
<protein>
    <submittedName>
        <fullName evidence="3">Glycosyltransferase</fullName>
    </submittedName>
</protein>
<dbReference type="InterPro" id="IPR055259">
    <property type="entry name" value="YkvP/CgeB_Glyco_trans-like"/>
</dbReference>
<feature type="domain" description="Glycosyltransferase 2-like" evidence="1">
    <location>
        <begin position="475"/>
        <end position="520"/>
    </location>
</feature>
<reference evidence="3 4" key="1">
    <citation type="submission" date="2015-12" db="EMBL/GenBank/DDBJ databases">
        <title>Serinicoccus chungangenesis strain CD08_5 genome sequencing and assembly.</title>
        <authorList>
            <person name="Chander A.M."/>
            <person name="Kaur G."/>
            <person name="Nair G.R."/>
            <person name="Dhawan D.K."/>
            <person name="Kochhar R.K."/>
            <person name="Mayilraj S."/>
            <person name="Bhadada S.K."/>
        </authorList>
    </citation>
    <scope>NUCLEOTIDE SEQUENCE [LARGE SCALE GENOMIC DNA]</scope>
    <source>
        <strain evidence="3 4">CD08_5</strain>
    </source>
</reference>
<comment type="caution">
    <text evidence="3">The sequence shown here is derived from an EMBL/GenBank/DDBJ whole genome shotgun (WGS) entry which is preliminary data.</text>
</comment>
<dbReference type="InterPro" id="IPR029044">
    <property type="entry name" value="Nucleotide-diphossugar_trans"/>
</dbReference>
<accession>A0A0W8IAY1</accession>
<name>A0A0W8IAY1_9MICO</name>
<evidence type="ECO:0000313" key="4">
    <source>
        <dbReference type="Proteomes" id="UP000054837"/>
    </source>
</evidence>
<organism evidence="3 4">
    <name type="scientific">Serinicoccus chungangensis</name>
    <dbReference type="NCBI Taxonomy" id="767452"/>
    <lineage>
        <taxon>Bacteria</taxon>
        <taxon>Bacillati</taxon>
        <taxon>Actinomycetota</taxon>
        <taxon>Actinomycetes</taxon>
        <taxon>Micrococcales</taxon>
        <taxon>Ornithinimicrobiaceae</taxon>
        <taxon>Serinicoccus</taxon>
    </lineage>
</organism>
<dbReference type="Pfam" id="PF00535">
    <property type="entry name" value="Glycos_transf_2"/>
    <property type="match status" value="1"/>
</dbReference>
<keyword evidence="3" id="KW-0808">Transferase</keyword>
<proteinExistence type="predicted"/>
<dbReference type="Pfam" id="PF13524">
    <property type="entry name" value="Glyco_trans_1_2"/>
    <property type="match status" value="1"/>
</dbReference>
<dbReference type="OrthoDB" id="6713581at2"/>
<sequence>MPAPGLGLGVVRVSLRSLRTQLWHLRRGGIAQWRRHRARRHIPPAHRIPAPATPVVAEAYQPREWDLPTHRAPRRALRVGVIADEFTELCLRWEWDQTLLTPDRWRQQVEGRDLLFVESAWNGNGGAWQYQLTGSKAPSEPLRELVAHCRARGIPTVFWNKEDPVHLEDFLDTARLFDWVLTSDADSVPRYVAELGHERVAPMAFAAASWIHNPMRPRGLPARDIAFAGMYYRHRFPERREQMDLLLGAARRVSPRMSHGLEIFSRFHGGDERYQFPEDVCDRVKGALSYQQMLSAYRDFKVFLNVSSVPESATMCPRRIFELSACTTPVVSTPTPAIEAYFAPEEMVTVRDNREAELVLRGLVGNDEWRDRMGHLAARKVLTDHTYARRVDELLERVGLQDATSTEPSVSVVCSTNRPHQLDHVLGSVAGQREVTPQLVLVTHGFEAPEDLPTRARDLGITDLTLLAADPDLTLGECLNRGVRAADGDLVAKLDDDDLYGPHYLADLRRALDFSGADVVGKRAHHMFLQSTGALIVRFGYYENRFTDLVMGPTVMTRRELLRAEPFAARTTGEDTHFLRTVLAGGGAIYAADRFNFIQVRRGRGHTWDAPDAELLANGRVVAYGAGIDHVFT</sequence>